<dbReference type="RefSeq" id="WP_203537166.1">
    <property type="nucleotide sequence ID" value="NZ_JAESND010000002.1"/>
</dbReference>
<organism evidence="1 2">
    <name type="scientific">Jeongeupia naejangsanensis</name>
    <dbReference type="NCBI Taxonomy" id="613195"/>
    <lineage>
        <taxon>Bacteria</taxon>
        <taxon>Pseudomonadati</taxon>
        <taxon>Pseudomonadota</taxon>
        <taxon>Betaproteobacteria</taxon>
        <taxon>Neisseriales</taxon>
        <taxon>Chitinibacteraceae</taxon>
        <taxon>Jeongeupia</taxon>
    </lineage>
</organism>
<dbReference type="InterPro" id="IPR019600">
    <property type="entry name" value="Hemin_uptake_protein_HemP"/>
</dbReference>
<proteinExistence type="predicted"/>
<dbReference type="EMBL" id="JAESND010000002">
    <property type="protein sequence ID" value="MBM3115502.1"/>
    <property type="molecule type" value="Genomic_DNA"/>
</dbReference>
<evidence type="ECO:0000313" key="2">
    <source>
        <dbReference type="Proteomes" id="UP000809431"/>
    </source>
</evidence>
<dbReference type="Pfam" id="PF10636">
    <property type="entry name" value="hemP"/>
    <property type="match status" value="1"/>
</dbReference>
<accession>A0ABS2BIS6</accession>
<name>A0ABS2BIS6_9NEIS</name>
<keyword evidence="2" id="KW-1185">Reference proteome</keyword>
<dbReference type="Gene3D" id="2.10.70.10">
    <property type="entry name" value="Complement Module, domain 1"/>
    <property type="match status" value="1"/>
</dbReference>
<evidence type="ECO:0000313" key="1">
    <source>
        <dbReference type="EMBL" id="MBM3115502.1"/>
    </source>
</evidence>
<comment type="caution">
    <text evidence="1">The sequence shown here is derived from an EMBL/GenBank/DDBJ whole genome shotgun (WGS) entry which is preliminary data.</text>
</comment>
<sequence length="53" mass="5926">MNKQTPTTTLPAPALPVLNSNQLLQGQRAVVIDHNGERYTLRETRQGKLILTK</sequence>
<reference evidence="1 2" key="1">
    <citation type="submission" date="2021-01" db="EMBL/GenBank/DDBJ databases">
        <title>Draft Genome Sequence and Polyhydroxyalkanoate Biosynthetic Potential of Jeongeupia naejangsanensis Type Strain DSM 24253.</title>
        <authorList>
            <person name="Turrini P."/>
            <person name="Artuso I."/>
            <person name="Lugli G.A."/>
            <person name="Frangipani E."/>
            <person name="Ventura M."/>
            <person name="Visca P."/>
        </authorList>
    </citation>
    <scope>NUCLEOTIDE SEQUENCE [LARGE SCALE GENOMIC DNA]</scope>
    <source>
        <strain evidence="1 2">DSM 24253</strain>
    </source>
</reference>
<gene>
    <name evidence="1" type="ORF">JMJ54_06665</name>
</gene>
<protein>
    <submittedName>
        <fullName evidence="1">Hemin uptake protein HemP</fullName>
    </submittedName>
</protein>
<dbReference type="Proteomes" id="UP000809431">
    <property type="component" value="Unassembled WGS sequence"/>
</dbReference>